<dbReference type="AlphaFoldDB" id="A0A8F5BYJ6"/>
<dbReference type="Proteomes" id="UP000694036">
    <property type="component" value="Chromosome"/>
</dbReference>
<proteinExistence type="predicted"/>
<evidence type="ECO:0000313" key="1">
    <source>
        <dbReference type="EMBL" id="QXJ33822.1"/>
    </source>
</evidence>
<evidence type="ECO:0000313" key="2">
    <source>
        <dbReference type="Proteomes" id="UP000694036"/>
    </source>
</evidence>
<keyword evidence="2" id="KW-1185">Reference proteome</keyword>
<dbReference type="EMBL" id="CP077713">
    <property type="protein sequence ID" value="QXJ33822.1"/>
    <property type="molecule type" value="Genomic_DNA"/>
</dbReference>
<dbReference type="RefSeq" id="WP_218259233.1">
    <property type="nucleotide sequence ID" value="NZ_CP077713.1"/>
</dbReference>
<reference evidence="1 2" key="1">
    <citation type="journal article" date="2021" name="Environ. Microbiol.">
        <title>New insights into the diversity and evolution of the archaeal mobilome from three complete genomes of Saccharolobus shibatae.</title>
        <authorList>
            <person name="Medvedeva S."/>
            <person name="Brandt D."/>
            <person name="Cvirkaite-Krupovic V."/>
            <person name="Liu Y."/>
            <person name="Severinov K."/>
            <person name="Ishino S."/>
            <person name="Ishino Y."/>
            <person name="Prangishvili D."/>
            <person name="Kalinowski J."/>
            <person name="Krupovic M."/>
        </authorList>
    </citation>
    <scope>NUCLEOTIDE SEQUENCE [LARGE SCALE GENOMIC DNA]</scope>
    <source>
        <strain evidence="1 2">S38A</strain>
    </source>
</reference>
<gene>
    <name evidence="1" type="ORF">J5U22_00367</name>
</gene>
<name>A0A8F5BYJ6_9CREN</name>
<accession>A0A8F5BYJ6</accession>
<sequence length="181" mass="19551">MVSVAVSEFILVVATLLIGLILFGLTQALIVPQYDFTLAEQQARALGSASFISVSPPDIGSTGYNFVIYPFIPGFKGNISLFIFEEPSSLLSSIAVLTPQSSAPAFSAYYPNGTGIHEVTIGPIYDTNGHELSTSLITYTTPANTPVIISGTIPKNYVIVIWIIYNSGNYYFRIIYTYTAG</sequence>
<organism evidence="1 2">
    <name type="scientific">Saccharolobus shibatae</name>
    <dbReference type="NCBI Taxonomy" id="2286"/>
    <lineage>
        <taxon>Archaea</taxon>
        <taxon>Thermoproteota</taxon>
        <taxon>Thermoprotei</taxon>
        <taxon>Sulfolobales</taxon>
        <taxon>Sulfolobaceae</taxon>
        <taxon>Saccharolobus</taxon>
    </lineage>
</organism>
<dbReference type="GeneID" id="65555830"/>
<protein>
    <submittedName>
        <fullName evidence="1">Uncharacterized protein</fullName>
    </submittedName>
</protein>